<evidence type="ECO:0000256" key="1">
    <source>
        <dbReference type="ARBA" id="ARBA00023015"/>
    </source>
</evidence>
<dbReference type="InterPro" id="IPR028082">
    <property type="entry name" value="Peripla_BP_I"/>
</dbReference>
<feature type="domain" description="HTH lacI-type" evidence="4">
    <location>
        <begin position="4"/>
        <end position="58"/>
    </location>
</feature>
<dbReference type="RefSeq" id="WP_344810460.1">
    <property type="nucleotide sequence ID" value="NZ_BAAAYX010000002.1"/>
</dbReference>
<dbReference type="PANTHER" id="PTHR30146:SF153">
    <property type="entry name" value="LACTOSE OPERON REPRESSOR"/>
    <property type="match status" value="1"/>
</dbReference>
<name>A0ABP7CK13_9ACTN</name>
<dbReference type="SMART" id="SM00354">
    <property type="entry name" value="HTH_LACI"/>
    <property type="match status" value="1"/>
</dbReference>
<evidence type="ECO:0000259" key="4">
    <source>
        <dbReference type="PROSITE" id="PS50932"/>
    </source>
</evidence>
<gene>
    <name evidence="5" type="ORF">GCM10022204_02630</name>
</gene>
<dbReference type="InterPro" id="IPR000843">
    <property type="entry name" value="HTH_LacI"/>
</dbReference>
<dbReference type="Gene3D" id="1.10.260.40">
    <property type="entry name" value="lambda repressor-like DNA-binding domains"/>
    <property type="match status" value="1"/>
</dbReference>
<dbReference type="InterPro" id="IPR046335">
    <property type="entry name" value="LacI/GalR-like_sensor"/>
</dbReference>
<dbReference type="SUPFAM" id="SSF53822">
    <property type="entry name" value="Periplasmic binding protein-like I"/>
    <property type="match status" value="1"/>
</dbReference>
<evidence type="ECO:0000313" key="6">
    <source>
        <dbReference type="Proteomes" id="UP001500051"/>
    </source>
</evidence>
<dbReference type="InterPro" id="IPR010982">
    <property type="entry name" value="Lambda_DNA-bd_dom_sf"/>
</dbReference>
<dbReference type="PROSITE" id="PS50932">
    <property type="entry name" value="HTH_LACI_2"/>
    <property type="match status" value="1"/>
</dbReference>
<dbReference type="GO" id="GO:0003677">
    <property type="term" value="F:DNA binding"/>
    <property type="evidence" value="ECO:0007669"/>
    <property type="project" value="UniProtKB-KW"/>
</dbReference>
<proteinExistence type="predicted"/>
<keyword evidence="1" id="KW-0805">Transcription regulation</keyword>
<sequence>MGRATVKDVAARAGVSPKTVSNVMNATFPVAPATRERVERAMHELDYVPNFSARGLRNGRTGMIALALPELNTAYSAEMAHHFVHAARARGWAIQIEETQGGTAPEHELLLKARAHLVDGLILNPVSLETSAIQPGVALPPVVVIGEVDQPIADHVWIDNVAATAAVVAHLAATGRRRIAAVGLMDSESARLRTRGYREGLAAAGLPHDPRLEVRTDGWGPDGARDTVADLIARVPEVDALCCFTDALAMGALHALAATDRRVPDDIAVTGYDDVWESAYFVPALTTIGFDKAELARRAIDLLAARIAEPERPPETVTLPYTLVVRAST</sequence>
<evidence type="ECO:0000256" key="2">
    <source>
        <dbReference type="ARBA" id="ARBA00023125"/>
    </source>
</evidence>
<dbReference type="EMBL" id="BAAAYX010000002">
    <property type="protein sequence ID" value="GAA3691051.1"/>
    <property type="molecule type" value="Genomic_DNA"/>
</dbReference>
<evidence type="ECO:0000256" key="3">
    <source>
        <dbReference type="ARBA" id="ARBA00023163"/>
    </source>
</evidence>
<dbReference type="Pfam" id="PF00356">
    <property type="entry name" value="LacI"/>
    <property type="match status" value="1"/>
</dbReference>
<keyword evidence="3" id="KW-0804">Transcription</keyword>
<keyword evidence="6" id="KW-1185">Reference proteome</keyword>
<dbReference type="CDD" id="cd01392">
    <property type="entry name" value="HTH_LacI"/>
    <property type="match status" value="1"/>
</dbReference>
<dbReference type="SUPFAM" id="SSF47413">
    <property type="entry name" value="lambda repressor-like DNA-binding domains"/>
    <property type="match status" value="1"/>
</dbReference>
<dbReference type="Pfam" id="PF13377">
    <property type="entry name" value="Peripla_BP_3"/>
    <property type="match status" value="1"/>
</dbReference>
<keyword evidence="2 5" id="KW-0238">DNA-binding</keyword>
<dbReference type="PROSITE" id="PS00356">
    <property type="entry name" value="HTH_LACI_1"/>
    <property type="match status" value="1"/>
</dbReference>
<comment type="caution">
    <text evidence="5">The sequence shown here is derived from an EMBL/GenBank/DDBJ whole genome shotgun (WGS) entry which is preliminary data.</text>
</comment>
<dbReference type="PANTHER" id="PTHR30146">
    <property type="entry name" value="LACI-RELATED TRANSCRIPTIONAL REPRESSOR"/>
    <property type="match status" value="1"/>
</dbReference>
<protein>
    <submittedName>
        <fullName evidence="5">LacI family DNA-binding transcriptional regulator</fullName>
    </submittedName>
</protein>
<accession>A0ABP7CK13</accession>
<reference evidence="6" key="1">
    <citation type="journal article" date="2019" name="Int. J. Syst. Evol. Microbiol.">
        <title>The Global Catalogue of Microorganisms (GCM) 10K type strain sequencing project: providing services to taxonomists for standard genome sequencing and annotation.</title>
        <authorList>
            <consortium name="The Broad Institute Genomics Platform"/>
            <consortium name="The Broad Institute Genome Sequencing Center for Infectious Disease"/>
            <person name="Wu L."/>
            <person name="Ma J."/>
        </authorList>
    </citation>
    <scope>NUCLEOTIDE SEQUENCE [LARGE SCALE GENOMIC DNA]</scope>
    <source>
        <strain evidence="6">JCM 16548</strain>
    </source>
</reference>
<dbReference type="CDD" id="cd06267">
    <property type="entry name" value="PBP1_LacI_sugar_binding-like"/>
    <property type="match status" value="1"/>
</dbReference>
<organism evidence="5 6">
    <name type="scientific">Microlunatus aurantiacus</name>
    <dbReference type="NCBI Taxonomy" id="446786"/>
    <lineage>
        <taxon>Bacteria</taxon>
        <taxon>Bacillati</taxon>
        <taxon>Actinomycetota</taxon>
        <taxon>Actinomycetes</taxon>
        <taxon>Propionibacteriales</taxon>
        <taxon>Propionibacteriaceae</taxon>
        <taxon>Microlunatus</taxon>
    </lineage>
</organism>
<dbReference type="Proteomes" id="UP001500051">
    <property type="component" value="Unassembled WGS sequence"/>
</dbReference>
<dbReference type="Gene3D" id="3.40.50.2300">
    <property type="match status" value="2"/>
</dbReference>
<evidence type="ECO:0000313" key="5">
    <source>
        <dbReference type="EMBL" id="GAA3691051.1"/>
    </source>
</evidence>